<sequence length="151" mass="16619">MKLFNAEQKMDRLNLIIGSGRLGASLANDLSDQGENVVVIDKGKSAFRKLAPSFGGMTITGDATNLAVLKEAQIEKASVVIVVTDADTINIMISQMAKEIFKKENVISRLYDPERKAVYDGYDIQLVYPAILSVNEINRLLTEQQSRRGEG</sequence>
<evidence type="ECO:0000259" key="3">
    <source>
        <dbReference type="PROSITE" id="PS51201"/>
    </source>
</evidence>
<dbReference type="Pfam" id="PF02254">
    <property type="entry name" value="TrkA_N"/>
    <property type="match status" value="1"/>
</dbReference>
<dbReference type="InterPro" id="IPR050721">
    <property type="entry name" value="Trk_Ktr_HKT_K-transport"/>
</dbReference>
<keyword evidence="2" id="KW-0630">Potassium</keyword>
<dbReference type="Gene3D" id="3.40.50.720">
    <property type="entry name" value="NAD(P)-binding Rossmann-like Domain"/>
    <property type="match status" value="1"/>
</dbReference>
<gene>
    <name evidence="4" type="ORF">M132T_13060</name>
</gene>
<dbReference type="EMBL" id="BKBI01000008">
    <property type="protein sequence ID" value="GEQ35798.1"/>
    <property type="molecule type" value="Genomic_DNA"/>
</dbReference>
<dbReference type="InterPro" id="IPR003148">
    <property type="entry name" value="RCK_N"/>
</dbReference>
<feature type="domain" description="RCK N-terminal" evidence="3">
    <location>
        <begin position="11"/>
        <end position="126"/>
    </location>
</feature>
<dbReference type="GO" id="GO:0015079">
    <property type="term" value="F:potassium ion transmembrane transporter activity"/>
    <property type="evidence" value="ECO:0007669"/>
    <property type="project" value="InterPro"/>
</dbReference>
<keyword evidence="1" id="KW-0633">Potassium transport</keyword>
<proteinExistence type="predicted"/>
<dbReference type="RefSeq" id="WP_091760584.1">
    <property type="nucleotide sequence ID" value="NZ_BJVX01000006.1"/>
</dbReference>
<evidence type="ECO:0000313" key="5">
    <source>
        <dbReference type="Proteomes" id="UP000887127"/>
    </source>
</evidence>
<dbReference type="PRINTS" id="PR00335">
    <property type="entry name" value="KUPTAKETRKA"/>
</dbReference>
<dbReference type="PROSITE" id="PS51201">
    <property type="entry name" value="RCK_N"/>
    <property type="match status" value="1"/>
</dbReference>
<comment type="caution">
    <text evidence="4">The sequence shown here is derived from an EMBL/GenBank/DDBJ whole genome shotgun (WGS) entry which is preliminary data.</text>
</comment>
<dbReference type="GO" id="GO:0005886">
    <property type="term" value="C:plasma membrane"/>
    <property type="evidence" value="ECO:0007669"/>
    <property type="project" value="InterPro"/>
</dbReference>
<dbReference type="GeneID" id="96911096"/>
<dbReference type="SUPFAM" id="SSF51735">
    <property type="entry name" value="NAD(P)-binding Rossmann-fold domains"/>
    <property type="match status" value="1"/>
</dbReference>
<accession>A0AAV3WTA2</accession>
<dbReference type="PANTHER" id="PTHR43833:SF8">
    <property type="entry name" value="TRK SYSTEM POTASSIUM UPTAKE PROTEIN TRKA"/>
    <property type="match status" value="1"/>
</dbReference>
<dbReference type="InterPro" id="IPR006036">
    <property type="entry name" value="K_uptake_TrkA"/>
</dbReference>
<evidence type="ECO:0000313" key="4">
    <source>
        <dbReference type="EMBL" id="GEQ35798.1"/>
    </source>
</evidence>
<dbReference type="PANTHER" id="PTHR43833">
    <property type="entry name" value="POTASSIUM CHANNEL PROTEIN 2-RELATED-RELATED"/>
    <property type="match status" value="1"/>
</dbReference>
<name>A0AAV3WTA2_9LACT</name>
<protein>
    <recommendedName>
        <fullName evidence="3">RCK N-terminal domain-containing protein</fullName>
    </recommendedName>
</protein>
<keyword evidence="1" id="KW-0406">Ion transport</keyword>
<organism evidence="4 5">
    <name type="scientific">Marinilactibacillus psychrotolerans</name>
    <dbReference type="NCBI Taxonomy" id="191770"/>
    <lineage>
        <taxon>Bacteria</taxon>
        <taxon>Bacillati</taxon>
        <taxon>Bacillota</taxon>
        <taxon>Bacilli</taxon>
        <taxon>Lactobacillales</taxon>
        <taxon>Carnobacteriaceae</taxon>
        <taxon>Marinilactibacillus</taxon>
    </lineage>
</organism>
<keyword evidence="1" id="KW-0813">Transport</keyword>
<dbReference type="AlphaFoldDB" id="A0AAV3WTA2"/>
<evidence type="ECO:0000256" key="1">
    <source>
        <dbReference type="ARBA" id="ARBA00022538"/>
    </source>
</evidence>
<dbReference type="InterPro" id="IPR036291">
    <property type="entry name" value="NAD(P)-bd_dom_sf"/>
</dbReference>
<reference evidence="4" key="1">
    <citation type="submission" date="2019-08" db="EMBL/GenBank/DDBJ databases">
        <title>Marinilactibacillus psychrotolerans M13-2T whole genome sequencing project.</title>
        <authorList>
            <person name="Ishikawa M."/>
            <person name="Suzuki T."/>
            <person name="Matsutani M."/>
        </authorList>
    </citation>
    <scope>NUCLEOTIDE SEQUENCE</scope>
    <source>
        <strain evidence="4">M13-2T</strain>
    </source>
</reference>
<evidence type="ECO:0000256" key="2">
    <source>
        <dbReference type="ARBA" id="ARBA00022958"/>
    </source>
</evidence>
<dbReference type="Proteomes" id="UP000887127">
    <property type="component" value="Unassembled WGS sequence"/>
</dbReference>